<dbReference type="Proteomes" id="UP000004226">
    <property type="component" value="Unassembled WGS sequence"/>
</dbReference>
<comment type="caution">
    <text evidence="2">The sequence shown here is derived from an EMBL/GenBank/DDBJ whole genome shotgun (WGS) entry which is preliminary data.</text>
</comment>
<evidence type="ECO:0000259" key="1">
    <source>
        <dbReference type="Pfam" id="PF01717"/>
    </source>
</evidence>
<evidence type="ECO:0000313" key="2">
    <source>
        <dbReference type="EMBL" id="EEY35498.1"/>
    </source>
</evidence>
<dbReference type="SUPFAM" id="SSF51726">
    <property type="entry name" value="UROD/MetE-like"/>
    <property type="match status" value="1"/>
</dbReference>
<sequence>MSAKIKVDRELKFANDLLAPVFGELRKHENVLSAMHVCRGNWTCDETVLLEGAYDKLGEFFDALDVDMLALEFSTERAGEVRQLFANNFLDKKITLGLGCLNPRNTIVETPEQIVKLAEKVLEFLPPEKIWLNPDCGFATFSRRPLNSYSIIEQKLVSMVKAAHILREKYCK</sequence>
<organism evidence="2 3">
    <name type="scientific">Pseudoleptotrichia goodfellowii F0264</name>
    <dbReference type="NCBI Taxonomy" id="596323"/>
    <lineage>
        <taxon>Bacteria</taxon>
        <taxon>Fusobacteriati</taxon>
        <taxon>Fusobacteriota</taxon>
        <taxon>Fusobacteriia</taxon>
        <taxon>Fusobacteriales</taxon>
        <taxon>Leptotrichiaceae</taxon>
        <taxon>Pseudoleptotrichia</taxon>
    </lineage>
</organism>
<dbReference type="GO" id="GO:0008270">
    <property type="term" value="F:zinc ion binding"/>
    <property type="evidence" value="ECO:0007669"/>
    <property type="project" value="InterPro"/>
</dbReference>
<dbReference type="Pfam" id="PF01717">
    <property type="entry name" value="Meth_synt_2"/>
    <property type="match status" value="1"/>
</dbReference>
<dbReference type="GO" id="GO:0009086">
    <property type="term" value="P:methionine biosynthetic process"/>
    <property type="evidence" value="ECO:0007669"/>
    <property type="project" value="InterPro"/>
</dbReference>
<dbReference type="AlphaFoldDB" id="D0GK75"/>
<accession>D0GK75</accession>
<evidence type="ECO:0000313" key="3">
    <source>
        <dbReference type="Proteomes" id="UP000004226"/>
    </source>
</evidence>
<keyword evidence="3" id="KW-1185">Reference proteome</keyword>
<dbReference type="EMBL" id="ADAD01000064">
    <property type="protein sequence ID" value="EEY35498.1"/>
    <property type="molecule type" value="Genomic_DNA"/>
</dbReference>
<dbReference type="PANTHER" id="PTHR43844:SF1">
    <property type="entry name" value="METHIONINE SYNTHASE"/>
    <property type="match status" value="1"/>
</dbReference>
<reference evidence="2 3" key="1">
    <citation type="submission" date="2009-10" db="EMBL/GenBank/DDBJ databases">
        <authorList>
            <person name="Harkins D.M."/>
            <person name="Madupu R."/>
            <person name="Durkin A.S."/>
            <person name="Torralba M."/>
            <person name="Methe B."/>
            <person name="Sutton G.G."/>
            <person name="Strausberg R.L."/>
            <person name="Nelson K.E."/>
        </authorList>
    </citation>
    <scope>NUCLEOTIDE SEQUENCE [LARGE SCALE GENOMIC DNA]</scope>
    <source>
        <strain evidence="2 3">F0264</strain>
    </source>
</reference>
<dbReference type="PANTHER" id="PTHR43844">
    <property type="entry name" value="METHIONINE SYNTHASE"/>
    <property type="match status" value="1"/>
</dbReference>
<proteinExistence type="predicted"/>
<gene>
    <name evidence="2" type="ORF">HMPREF0554_2470</name>
</gene>
<dbReference type="InterPro" id="IPR038071">
    <property type="entry name" value="UROD/MetE-like_sf"/>
</dbReference>
<dbReference type="Gene3D" id="3.20.20.210">
    <property type="match status" value="1"/>
</dbReference>
<name>D0GK75_9FUSO</name>
<dbReference type="eggNOG" id="COG0620">
    <property type="taxonomic scope" value="Bacteria"/>
</dbReference>
<protein>
    <recommendedName>
        <fullName evidence="1">Cobalamin-independent methionine synthase MetE C-terminal/archaeal domain-containing protein</fullName>
    </recommendedName>
</protein>
<dbReference type="GO" id="GO:0003871">
    <property type="term" value="F:5-methyltetrahydropteroyltriglutamate-homocysteine S-methyltransferase activity"/>
    <property type="evidence" value="ECO:0007669"/>
    <property type="project" value="InterPro"/>
</dbReference>
<dbReference type="InterPro" id="IPR002629">
    <property type="entry name" value="Met_Synth_C/arc"/>
</dbReference>
<feature type="domain" description="Cobalamin-independent methionine synthase MetE C-terminal/archaeal" evidence="1">
    <location>
        <begin position="61"/>
        <end position="163"/>
    </location>
</feature>